<sequence>MSQINVYLNFDGKCAEAMKFYQHCLGGELFLQTIKASPMADQWPAHKQDYIVHSSLTNGPLLLLASDMGANPAGMTNSVSISLTCNTPEELATAFEELSAGGEQLQPVHDFFGGKIGVLRDKYGFNWLLYYNNQ</sequence>
<evidence type="ECO:0000259" key="1">
    <source>
        <dbReference type="Pfam" id="PF06983"/>
    </source>
</evidence>
<dbReference type="PANTHER" id="PTHR33990">
    <property type="entry name" value="PROTEIN YJDN-RELATED"/>
    <property type="match status" value="1"/>
</dbReference>
<dbReference type="CDD" id="cd06588">
    <property type="entry name" value="PhnB_like"/>
    <property type="match status" value="1"/>
</dbReference>
<dbReference type="EMBL" id="QFFJ01000001">
    <property type="protein sequence ID" value="RBL91436.1"/>
    <property type="molecule type" value="Genomic_DNA"/>
</dbReference>
<dbReference type="SUPFAM" id="SSF54593">
    <property type="entry name" value="Glyoxalase/Bleomycin resistance protein/Dihydroxybiphenyl dioxygenase"/>
    <property type="match status" value="1"/>
</dbReference>
<reference evidence="2 3" key="1">
    <citation type="submission" date="2018-05" db="EMBL/GenBank/DDBJ databases">
        <title>Chitinophaga sp. K3CV102501T nov., isolated from isolated from a monsoon evergreen broad-leaved forest soil.</title>
        <authorList>
            <person name="Lv Y."/>
        </authorList>
    </citation>
    <scope>NUCLEOTIDE SEQUENCE [LARGE SCALE GENOMIC DNA]</scope>
    <source>
        <strain evidence="2 3">GDMCC 1.1325</strain>
    </source>
</reference>
<dbReference type="OrthoDB" id="9795306at2"/>
<keyword evidence="3" id="KW-1185">Reference proteome</keyword>
<dbReference type="RefSeq" id="WP_113614030.1">
    <property type="nucleotide sequence ID" value="NZ_QFFJ01000001.1"/>
</dbReference>
<dbReference type="AlphaFoldDB" id="A0A365XYI0"/>
<feature type="domain" description="PhnB-like" evidence="1">
    <location>
        <begin position="4"/>
        <end position="128"/>
    </location>
</feature>
<dbReference type="InterPro" id="IPR029068">
    <property type="entry name" value="Glyas_Bleomycin-R_OHBP_Dase"/>
</dbReference>
<protein>
    <submittedName>
        <fullName evidence="2">VOC family protein</fullName>
    </submittedName>
</protein>
<name>A0A365XYI0_9BACT</name>
<proteinExistence type="predicted"/>
<gene>
    <name evidence="2" type="ORF">DF182_02115</name>
</gene>
<dbReference type="Gene3D" id="3.10.180.10">
    <property type="entry name" value="2,3-Dihydroxybiphenyl 1,2-Dioxygenase, domain 1"/>
    <property type="match status" value="1"/>
</dbReference>
<dbReference type="Pfam" id="PF06983">
    <property type="entry name" value="3-dmu-9_3-mt"/>
    <property type="match status" value="1"/>
</dbReference>
<evidence type="ECO:0000313" key="3">
    <source>
        <dbReference type="Proteomes" id="UP000253410"/>
    </source>
</evidence>
<organism evidence="2 3">
    <name type="scientific">Chitinophaga flava</name>
    <dbReference type="NCBI Taxonomy" id="2259036"/>
    <lineage>
        <taxon>Bacteria</taxon>
        <taxon>Pseudomonadati</taxon>
        <taxon>Bacteroidota</taxon>
        <taxon>Chitinophagia</taxon>
        <taxon>Chitinophagales</taxon>
        <taxon>Chitinophagaceae</taxon>
        <taxon>Chitinophaga</taxon>
    </lineage>
</organism>
<dbReference type="Proteomes" id="UP000253410">
    <property type="component" value="Unassembled WGS sequence"/>
</dbReference>
<comment type="caution">
    <text evidence="2">The sequence shown here is derived from an EMBL/GenBank/DDBJ whole genome shotgun (WGS) entry which is preliminary data.</text>
</comment>
<dbReference type="InterPro" id="IPR028973">
    <property type="entry name" value="PhnB-like"/>
</dbReference>
<evidence type="ECO:0000313" key="2">
    <source>
        <dbReference type="EMBL" id="RBL91436.1"/>
    </source>
</evidence>
<dbReference type="PANTHER" id="PTHR33990:SF1">
    <property type="entry name" value="PROTEIN YJDN"/>
    <property type="match status" value="1"/>
</dbReference>
<accession>A0A365XYI0</accession>